<dbReference type="AlphaFoldDB" id="A0A6L2NYY1"/>
<dbReference type="PANTHER" id="PTHR11439">
    <property type="entry name" value="GAG-POL-RELATED RETROTRANSPOSON"/>
    <property type="match status" value="1"/>
</dbReference>
<keyword evidence="1" id="KW-0132">Cell division</keyword>
<organism evidence="1">
    <name type="scientific">Tanacetum cinerariifolium</name>
    <name type="common">Dalmatian daisy</name>
    <name type="synonym">Chrysanthemum cinerariifolium</name>
    <dbReference type="NCBI Taxonomy" id="118510"/>
    <lineage>
        <taxon>Eukaryota</taxon>
        <taxon>Viridiplantae</taxon>
        <taxon>Streptophyta</taxon>
        <taxon>Embryophyta</taxon>
        <taxon>Tracheophyta</taxon>
        <taxon>Spermatophyta</taxon>
        <taxon>Magnoliopsida</taxon>
        <taxon>eudicotyledons</taxon>
        <taxon>Gunneridae</taxon>
        <taxon>Pentapetalae</taxon>
        <taxon>asterids</taxon>
        <taxon>campanulids</taxon>
        <taxon>Asterales</taxon>
        <taxon>Asteraceae</taxon>
        <taxon>Asteroideae</taxon>
        <taxon>Anthemideae</taxon>
        <taxon>Anthemidinae</taxon>
        <taxon>Tanacetum</taxon>
    </lineage>
</organism>
<evidence type="ECO:0000313" key="1">
    <source>
        <dbReference type="EMBL" id="GEU91468.1"/>
    </source>
</evidence>
<dbReference type="PANTHER" id="PTHR11439:SF450">
    <property type="entry name" value="REVERSE TRANSCRIPTASE TY1_COPIA-TYPE DOMAIN-CONTAINING PROTEIN"/>
    <property type="match status" value="1"/>
</dbReference>
<comment type="caution">
    <text evidence="1">The sequence shown here is derived from an EMBL/GenBank/DDBJ whole genome shotgun (WGS) entry which is preliminary data.</text>
</comment>
<dbReference type="GO" id="GO:0051301">
    <property type="term" value="P:cell division"/>
    <property type="evidence" value="ECO:0007669"/>
    <property type="project" value="UniProtKB-KW"/>
</dbReference>
<dbReference type="Gene3D" id="1.10.510.10">
    <property type="entry name" value="Transferase(Phosphotransferase) domain 1"/>
    <property type="match status" value="1"/>
</dbReference>
<name>A0A6L2NYY1_TANCI</name>
<reference evidence="1" key="1">
    <citation type="journal article" date="2019" name="Sci. Rep.">
        <title>Draft genome of Tanacetum cinerariifolium, the natural source of mosquito coil.</title>
        <authorList>
            <person name="Yamashiro T."/>
            <person name="Shiraishi A."/>
            <person name="Satake H."/>
            <person name="Nakayama K."/>
        </authorList>
    </citation>
    <scope>NUCLEOTIDE SEQUENCE</scope>
</reference>
<dbReference type="InterPro" id="IPR011009">
    <property type="entry name" value="Kinase-like_dom_sf"/>
</dbReference>
<accession>A0A6L2NYY1</accession>
<proteinExistence type="predicted"/>
<gene>
    <name evidence="1" type="ORF">Tci_063446</name>
</gene>
<protein>
    <submittedName>
        <fullName evidence="1">Cell division control protein 2 homolog D</fullName>
    </submittedName>
</protein>
<dbReference type="SUPFAM" id="SSF56112">
    <property type="entry name" value="Protein kinase-like (PK-like)"/>
    <property type="match status" value="1"/>
</dbReference>
<sequence>MEEFLFSCRPGSNFLHEPPKVLLSAANYSTVVDICRLLYNYVAELVTTNALFDGDSELQQLLHMFRLLGIPNEEIWPGVSNFKNWHEFPQWKPRPISTSGLYRIKPQKIYVELEDLLEQPFSRTNIGVEDERISISLKRASSHVSSATVSARALYSASVEERETWVLYNMLPYIGLTSFAVNKICQYMHAPTENHWSAIKRILRYLPGTVEHGMLILRSSGCTLQDFTNVLWKGRCRVIGGGGGGGMGGGGVGIDVVDTGDG</sequence>
<dbReference type="EMBL" id="BKCJ010010412">
    <property type="protein sequence ID" value="GEU91468.1"/>
    <property type="molecule type" value="Genomic_DNA"/>
</dbReference>
<keyword evidence="1" id="KW-0131">Cell cycle</keyword>